<sequence length="1601" mass="177181">MDLPQQLPKLFSPSAPRFYPVRTHTRNSSRSPTRERIVTDDILADLSPATTLEAFTNPSGKLKASVEAATPAERAFGIRATLASKKIQEWVDELSSWPWPEEGGSVGFEIPAAKRRKLSGEANNGRWTSNNLDRHGSRDLDEPEYIGSLFADDVDRYEVRVEEITEDMEDLKVEEIKRQVLDTHFSARSRPSSSASNAPMPSLFASYTKMDDFTAIVTATVLQALPNLSRLMRLMDVWSIRLLVLRKVPPLLSALDDMEFALQSGWKVIEESTNFNQGFSQEGTEFLLRESYEAMRNVLQEKVTKLGQDLDYMLDTLEGREDILPESWLDRMEALENDYGEWVVSGDRKVRQGEWERMARARREEEARRKEAEEAEIARQKALQEEEDARKLAAELAAGEARRKAEEEAETARLLAEERAAEIAEAQRLKAEKYAEDAKVLEEIRLAEIALRKAEQDAEDKRAEEAAAMAQILKRQEDQAADDAKKLEEVRAAESAAAELAKNEEQVAKRLEEDQAAEEARVAEFIAAELAMQEEQAAKRVAEMKAAEDAKRLEELRAAEAAATELIKREEQVAASAKRLEETQTAKDAMKLEELRASEAAAMELARQEKEVPESPKTFEELGISESVKPQFDEAPGEAQRQENELRKEITPQVAEQEVINAEEVLQPSIVPGTLEIVVASTELQPPALSPIRETKMEIEPRYDEKSGSPDIPMLVEDEETDLAPNSVVPALRETASVSFLHIPVGQAEDIHRPTSNSVDAEFFPNPGSNSFDVNRPTDGTKKASLELLTSQATSDNDETHPRLNLSITATPSISEVQSPPQLPPKTTLSSPQTPSNNDTVTPNILDVSPNVQVIPRDLVDVDQTPKVVPQLSDTFANGIRRASLPSSSGEGLPSIVPQLTRSFTVKDAKSQGRPSGVSENPNFWRQMQQVSSQDVSKDLTPNLQDTLFPGPHGEEWTFDKSRAENQPTHSRVSSRVSSSGDLSQRGLPAAGRTSKRHSRNISVVTGYPSMMTAYSSAEPTPDSQQAEPEEYFFPKLSPVKKSWLFPDVTEPSSPIIEPTTGTTDQGPQTSNASIAESNSGLRQILEVKRDESRNDNDLLLEISNALRDKTSESELKTTHIEVDDDQKNSANMSTPMPKRKSSTPPINTTITKAPLSPRQSVSSNTPTNVTGFVGDGSESPIDSPTPMRNQSHQLSQQDEPSPTLGRMRLRNQHVRNASLPGSTQSVFVHSKRQSMQSPISPTFSLSGSSDVSTSSFEAAILKKIVVSETPPPTSPKKNADEQLQEQISSLLESIPARIHLTSKPDTNSTNMLKPKKTRRSVTPSSRSHSSLSNSSQAQAPSFLLSPAYNKKASRPRPQSAHPEIKLYHLSRSTGEAPIKLFVRLVGVNGERVMVRVGGGWADLGEYLKEYASHHGRRSTAENDKIEIQDLPKRVVSTSSTTSSASIVRGGGRSTPMEHFRPQSAFARPMSSLNVRKTRKSMGETEAHVFRTPSTPIPALNRRSLGETPPSSNTSASRSSSRLSWTEDDISLGLAGPKSKKIAISEKDQEWVESMKEKVKQASAEKDKEKERERRLKERERGASFGEMDKIGATKRLFRKG</sequence>
<feature type="compositionally biased region" description="Basic and acidic residues" evidence="5">
    <location>
        <begin position="1550"/>
        <end position="1592"/>
    </location>
</feature>
<feature type="region of interest" description="Disordered" evidence="5">
    <location>
        <begin position="1298"/>
        <end position="1341"/>
    </location>
</feature>
<dbReference type="GO" id="GO:0008017">
    <property type="term" value="F:microtubule binding"/>
    <property type="evidence" value="ECO:0007669"/>
    <property type="project" value="InterPro"/>
</dbReference>
<feature type="compositionally biased region" description="Polar residues" evidence="5">
    <location>
        <begin position="929"/>
        <end position="946"/>
    </location>
</feature>
<dbReference type="PANTHER" id="PTHR45615:SF80">
    <property type="entry name" value="GRIP DOMAIN-CONTAINING PROTEIN"/>
    <property type="match status" value="1"/>
</dbReference>
<dbReference type="InterPro" id="IPR036534">
    <property type="entry name" value="GAR_dom_sf"/>
</dbReference>
<accession>A0A8H4RQJ1</accession>
<name>A0A8H4RQJ1_9HELO</name>
<feature type="region of interest" description="Disordered" evidence="5">
    <location>
        <begin position="929"/>
        <end position="1003"/>
    </location>
</feature>
<keyword evidence="4" id="KW-0175">Coiled coil</keyword>
<dbReference type="Proteomes" id="UP000566819">
    <property type="component" value="Unassembled WGS sequence"/>
</dbReference>
<feature type="compositionally biased region" description="Basic and acidic residues" evidence="5">
    <location>
        <begin position="1112"/>
        <end position="1128"/>
    </location>
</feature>
<dbReference type="OrthoDB" id="5409589at2759"/>
<evidence type="ECO:0000256" key="2">
    <source>
        <dbReference type="ARBA" id="ARBA00022490"/>
    </source>
</evidence>
<dbReference type="InterPro" id="IPR003108">
    <property type="entry name" value="GAR_dom"/>
</dbReference>
<organism evidence="7 8">
    <name type="scientific">Cudoniella acicularis</name>
    <dbReference type="NCBI Taxonomy" id="354080"/>
    <lineage>
        <taxon>Eukaryota</taxon>
        <taxon>Fungi</taxon>
        <taxon>Dikarya</taxon>
        <taxon>Ascomycota</taxon>
        <taxon>Pezizomycotina</taxon>
        <taxon>Leotiomycetes</taxon>
        <taxon>Helotiales</taxon>
        <taxon>Tricladiaceae</taxon>
        <taxon>Cudoniella</taxon>
    </lineage>
</organism>
<evidence type="ECO:0000256" key="1">
    <source>
        <dbReference type="ARBA" id="ARBA00004245"/>
    </source>
</evidence>
<feature type="compositionally biased region" description="Basic and acidic residues" evidence="5">
    <location>
        <begin position="693"/>
        <end position="708"/>
    </location>
</feature>
<feature type="region of interest" description="Disordered" evidence="5">
    <location>
        <begin position="1479"/>
        <end position="1525"/>
    </location>
</feature>
<gene>
    <name evidence="7" type="ORF">G7Y89_g4620</name>
</gene>
<dbReference type="PANTHER" id="PTHR45615">
    <property type="entry name" value="MYOSIN HEAVY CHAIN, NON-MUSCLE"/>
    <property type="match status" value="1"/>
</dbReference>
<evidence type="ECO:0000313" key="8">
    <source>
        <dbReference type="Proteomes" id="UP000566819"/>
    </source>
</evidence>
<feature type="domain" description="GAR" evidence="6">
    <location>
        <begin position="1340"/>
        <end position="1415"/>
    </location>
</feature>
<dbReference type="SUPFAM" id="SSF143575">
    <property type="entry name" value="GAS2 domain-like"/>
    <property type="match status" value="1"/>
</dbReference>
<dbReference type="EMBL" id="JAAMPI010000254">
    <property type="protein sequence ID" value="KAF4633498.1"/>
    <property type="molecule type" value="Genomic_DNA"/>
</dbReference>
<feature type="compositionally biased region" description="Polar residues" evidence="5">
    <location>
        <begin position="1143"/>
        <end position="1171"/>
    </location>
</feature>
<evidence type="ECO:0000256" key="4">
    <source>
        <dbReference type="SAM" id="Coils"/>
    </source>
</evidence>
<feature type="compositionally biased region" description="Basic and acidic residues" evidence="5">
    <location>
        <begin position="953"/>
        <end position="964"/>
    </location>
</feature>
<dbReference type="GO" id="GO:0005856">
    <property type="term" value="C:cytoskeleton"/>
    <property type="evidence" value="ECO:0007669"/>
    <property type="project" value="UniProtKB-SubCell"/>
</dbReference>
<feature type="compositionally biased region" description="Basic and acidic residues" evidence="5">
    <location>
        <begin position="606"/>
        <end position="620"/>
    </location>
</feature>
<keyword evidence="3" id="KW-0206">Cytoskeleton</keyword>
<reference evidence="7 8" key="1">
    <citation type="submission" date="2020-03" db="EMBL/GenBank/DDBJ databases">
        <title>Draft Genome Sequence of Cudoniella acicularis.</title>
        <authorList>
            <person name="Buettner E."/>
            <person name="Kellner H."/>
        </authorList>
    </citation>
    <scope>NUCLEOTIDE SEQUENCE [LARGE SCALE GENOMIC DNA]</scope>
    <source>
        <strain evidence="7 8">DSM 108380</strain>
    </source>
</reference>
<feature type="compositionally biased region" description="Low complexity" evidence="5">
    <location>
        <begin position="1321"/>
        <end position="1336"/>
    </location>
</feature>
<comment type="caution">
    <text evidence="7">The sequence shown here is derived from an EMBL/GenBank/DDBJ whole genome shotgun (WGS) entry which is preliminary data.</text>
</comment>
<feature type="region of interest" description="Disordered" evidence="5">
    <location>
        <begin position="1051"/>
        <end position="1079"/>
    </location>
</feature>
<protein>
    <recommendedName>
        <fullName evidence="6">GAR domain-containing protein</fullName>
    </recommendedName>
</protein>
<feature type="region of interest" description="Disordered" evidence="5">
    <location>
        <begin position="604"/>
        <end position="646"/>
    </location>
</feature>
<feature type="compositionally biased region" description="Low complexity" evidence="5">
    <location>
        <begin position="1059"/>
        <end position="1070"/>
    </location>
</feature>
<evidence type="ECO:0000259" key="6">
    <source>
        <dbReference type="PROSITE" id="PS51460"/>
    </source>
</evidence>
<feature type="region of interest" description="Disordered" evidence="5">
    <location>
        <begin position="1112"/>
        <end position="1205"/>
    </location>
</feature>
<feature type="compositionally biased region" description="Low complexity" evidence="5">
    <location>
        <begin position="971"/>
        <end position="980"/>
    </location>
</feature>
<comment type="subcellular location">
    <subcellularLocation>
        <location evidence="1">Cytoplasm</location>
        <location evidence="1">Cytoskeleton</location>
    </subcellularLocation>
</comment>
<dbReference type="PROSITE" id="PS51460">
    <property type="entry name" value="GAR"/>
    <property type="match status" value="1"/>
</dbReference>
<evidence type="ECO:0000256" key="5">
    <source>
        <dbReference type="SAM" id="MobiDB-lite"/>
    </source>
</evidence>
<dbReference type="Pfam" id="PF02187">
    <property type="entry name" value="GAS2"/>
    <property type="match status" value="1"/>
</dbReference>
<feature type="region of interest" description="Disordered" evidence="5">
    <location>
        <begin position="757"/>
        <end position="780"/>
    </location>
</feature>
<feature type="region of interest" description="Disordered" evidence="5">
    <location>
        <begin position="689"/>
        <end position="713"/>
    </location>
</feature>
<feature type="compositionally biased region" description="Low complexity" evidence="5">
    <location>
        <begin position="1437"/>
        <end position="1446"/>
    </location>
</feature>
<feature type="compositionally biased region" description="Low complexity" evidence="5">
    <location>
        <begin position="1511"/>
        <end position="1524"/>
    </location>
</feature>
<feature type="region of interest" description="Disordered" evidence="5">
    <location>
        <begin position="1550"/>
        <end position="1601"/>
    </location>
</feature>
<feature type="compositionally biased region" description="Polar residues" evidence="5">
    <location>
        <begin position="1181"/>
        <end position="1201"/>
    </location>
</feature>
<proteinExistence type="predicted"/>
<dbReference type="Gene3D" id="3.30.920.20">
    <property type="entry name" value="Gas2-like domain"/>
    <property type="match status" value="1"/>
</dbReference>
<feature type="coiled-coil region" evidence="4">
    <location>
        <begin position="355"/>
        <end position="521"/>
    </location>
</feature>
<keyword evidence="2" id="KW-0963">Cytoplasm</keyword>
<feature type="region of interest" description="Disordered" evidence="5">
    <location>
        <begin position="811"/>
        <end position="845"/>
    </location>
</feature>
<evidence type="ECO:0000256" key="3">
    <source>
        <dbReference type="ARBA" id="ARBA00023212"/>
    </source>
</evidence>
<evidence type="ECO:0000313" key="7">
    <source>
        <dbReference type="EMBL" id="KAF4633498.1"/>
    </source>
</evidence>
<feature type="compositionally biased region" description="Polar residues" evidence="5">
    <location>
        <begin position="811"/>
        <end position="843"/>
    </location>
</feature>
<keyword evidence="8" id="KW-1185">Reference proteome</keyword>
<feature type="region of interest" description="Disordered" evidence="5">
    <location>
        <begin position="1434"/>
        <end position="1459"/>
    </location>
</feature>